<accession>A0A1F5F6V5</accession>
<protein>
    <submittedName>
        <fullName evidence="2">Uncharacterized protein</fullName>
    </submittedName>
</protein>
<feature type="transmembrane region" description="Helical" evidence="1">
    <location>
        <begin position="355"/>
        <end position="375"/>
    </location>
</feature>
<feature type="transmembrane region" description="Helical" evidence="1">
    <location>
        <begin position="183"/>
        <end position="203"/>
    </location>
</feature>
<feature type="transmembrane region" description="Helical" evidence="1">
    <location>
        <begin position="125"/>
        <end position="144"/>
    </location>
</feature>
<organism evidence="2 3">
    <name type="scientific">Candidatus Coatesbacteria bacterium RBG_13_66_14</name>
    <dbReference type="NCBI Taxonomy" id="1817816"/>
    <lineage>
        <taxon>Bacteria</taxon>
        <taxon>Candidatus Coatesiibacteriota</taxon>
    </lineage>
</organism>
<reference evidence="2 3" key="1">
    <citation type="journal article" date="2016" name="Nat. Commun.">
        <title>Thousands of microbial genomes shed light on interconnected biogeochemical processes in an aquifer system.</title>
        <authorList>
            <person name="Anantharaman K."/>
            <person name="Brown C.T."/>
            <person name="Hug L.A."/>
            <person name="Sharon I."/>
            <person name="Castelle C.J."/>
            <person name="Probst A.J."/>
            <person name="Thomas B.C."/>
            <person name="Singh A."/>
            <person name="Wilkins M.J."/>
            <person name="Karaoz U."/>
            <person name="Brodie E.L."/>
            <person name="Williams K.H."/>
            <person name="Hubbard S.S."/>
            <person name="Banfield J.F."/>
        </authorList>
    </citation>
    <scope>NUCLEOTIDE SEQUENCE [LARGE SCALE GENOMIC DNA]</scope>
</reference>
<feature type="transmembrane region" description="Helical" evidence="1">
    <location>
        <begin position="150"/>
        <end position="171"/>
    </location>
</feature>
<feature type="transmembrane region" description="Helical" evidence="1">
    <location>
        <begin position="36"/>
        <end position="53"/>
    </location>
</feature>
<evidence type="ECO:0000313" key="2">
    <source>
        <dbReference type="EMBL" id="OGD75401.1"/>
    </source>
</evidence>
<keyword evidence="1" id="KW-0472">Membrane</keyword>
<feature type="transmembrane region" description="Helical" evidence="1">
    <location>
        <begin position="65"/>
        <end position="85"/>
    </location>
</feature>
<feature type="transmembrane region" description="Helical" evidence="1">
    <location>
        <begin position="91"/>
        <end position="113"/>
    </location>
</feature>
<name>A0A1F5F6V5_9BACT</name>
<dbReference type="EMBL" id="MFAF01000073">
    <property type="protein sequence ID" value="OGD75401.1"/>
    <property type="molecule type" value="Genomic_DNA"/>
</dbReference>
<proteinExistence type="predicted"/>
<keyword evidence="1" id="KW-0812">Transmembrane</keyword>
<feature type="transmembrane region" description="Helical" evidence="1">
    <location>
        <begin position="325"/>
        <end position="343"/>
    </location>
</feature>
<feature type="transmembrane region" description="Helical" evidence="1">
    <location>
        <begin position="381"/>
        <end position="401"/>
    </location>
</feature>
<comment type="caution">
    <text evidence="2">The sequence shown here is derived from an EMBL/GenBank/DDBJ whole genome shotgun (WGS) entry which is preliminary data.</text>
</comment>
<evidence type="ECO:0000313" key="3">
    <source>
        <dbReference type="Proteomes" id="UP000177187"/>
    </source>
</evidence>
<gene>
    <name evidence="2" type="ORF">A2Y64_09195</name>
</gene>
<dbReference type="AlphaFoldDB" id="A0A1F5F6V5"/>
<dbReference type="Proteomes" id="UP000177187">
    <property type="component" value="Unassembled WGS sequence"/>
</dbReference>
<sequence>MADEYTKNPPYAALIVISIILTLGFIVLAFLGGGPIVFFIGLLFAILAFIFWGKMPRRVEPAKSAAGLRTVGAIAALIVGLAAIADGFLAFVGLGLALDIAVFAFTLLLAWFLFPGLRGKVPRPLSLVIGILLALGTLMGLLGYLMPESFIYVALFFAGCAVIAVAANLVYSLMGKSEAAATIGGWLMAIVMTGIFVFIFIGGEIVQLAVNLEVEQKLEPKIVSVEGGAAAETTALDLKSFGGEEVVLRPGDTDAAVSDAAGIEVGYDVLIGSVTDSSGNVYPSPHAERVTVTSVDPATKTFSWDPKQPLVNYHLTGEYVIKSRTNIFGIIGIIITLLILFAGKVRLPEVIRNAFGWFLGFAFLAAFVYLAVILILEGSQYSIILGIGALLAPGIAIFAWLRDRAAARKLNL</sequence>
<feature type="transmembrane region" description="Helical" evidence="1">
    <location>
        <begin position="12"/>
        <end position="30"/>
    </location>
</feature>
<evidence type="ECO:0000256" key="1">
    <source>
        <dbReference type="SAM" id="Phobius"/>
    </source>
</evidence>
<keyword evidence="1" id="KW-1133">Transmembrane helix</keyword>